<evidence type="ECO:0000313" key="6">
    <source>
        <dbReference type="EMBL" id="MPN06079.1"/>
    </source>
</evidence>
<comment type="subcellular location">
    <subcellularLocation>
        <location evidence="1">Membrane</location>
        <topology evidence="1">Multi-pass membrane protein</topology>
    </subcellularLocation>
</comment>
<keyword evidence="2 5" id="KW-0812">Transmembrane</keyword>
<evidence type="ECO:0000256" key="2">
    <source>
        <dbReference type="ARBA" id="ARBA00022692"/>
    </source>
</evidence>
<dbReference type="PANTHER" id="PTHR30238">
    <property type="entry name" value="MEMBRANE BOUND PREDICTED REDOX MODULATOR"/>
    <property type="match status" value="1"/>
</dbReference>
<feature type="transmembrane region" description="Helical" evidence="5">
    <location>
        <begin position="59"/>
        <end position="79"/>
    </location>
</feature>
<dbReference type="GO" id="GO:0016020">
    <property type="term" value="C:membrane"/>
    <property type="evidence" value="ECO:0007669"/>
    <property type="project" value="UniProtKB-SubCell"/>
</dbReference>
<evidence type="ECO:0000256" key="5">
    <source>
        <dbReference type="SAM" id="Phobius"/>
    </source>
</evidence>
<dbReference type="PANTHER" id="PTHR30238:SF0">
    <property type="entry name" value="THYLAKOID MEMBRANE PROTEIN TERC, CHLOROPLASTIC"/>
    <property type="match status" value="1"/>
</dbReference>
<evidence type="ECO:0000256" key="3">
    <source>
        <dbReference type="ARBA" id="ARBA00022989"/>
    </source>
</evidence>
<reference evidence="6" key="1">
    <citation type="submission" date="2019-08" db="EMBL/GenBank/DDBJ databases">
        <authorList>
            <person name="Kucharzyk K."/>
            <person name="Murdoch R.W."/>
            <person name="Higgins S."/>
            <person name="Loffler F."/>
        </authorList>
    </citation>
    <scope>NUCLEOTIDE SEQUENCE</scope>
</reference>
<accession>A0A645EY32</accession>
<comment type="caution">
    <text evidence="6">The sequence shown here is derived from an EMBL/GenBank/DDBJ whole genome shotgun (WGS) entry which is preliminary data.</text>
</comment>
<sequence length="142" mass="16011">MKKMFPVTEDASSGNFFVKKDNIRYITPLFLAMITIEVSDVIFAVDSIPAIFAISKDPIILYTSNIFAILGLRSMYFLLSNIIQYFSRLKQGIACILVFIGIKMLIADFYHISSLFSLIFIGGTITIAILISIIEKKIKNKQ</sequence>
<protein>
    <submittedName>
        <fullName evidence="6">Putative membrane-bound redox modulator Alx</fullName>
    </submittedName>
</protein>
<dbReference type="Pfam" id="PF03741">
    <property type="entry name" value="TerC"/>
    <property type="match status" value="1"/>
</dbReference>
<gene>
    <name evidence="6" type="primary">alx_10</name>
    <name evidence="6" type="ORF">SDC9_153334</name>
</gene>
<dbReference type="InterPro" id="IPR005496">
    <property type="entry name" value="Integral_membrane_TerC"/>
</dbReference>
<keyword evidence="3 5" id="KW-1133">Transmembrane helix</keyword>
<feature type="transmembrane region" description="Helical" evidence="5">
    <location>
        <begin position="29"/>
        <end position="53"/>
    </location>
</feature>
<dbReference type="AlphaFoldDB" id="A0A645EY32"/>
<feature type="transmembrane region" description="Helical" evidence="5">
    <location>
        <begin position="116"/>
        <end position="134"/>
    </location>
</feature>
<evidence type="ECO:0000256" key="1">
    <source>
        <dbReference type="ARBA" id="ARBA00004141"/>
    </source>
</evidence>
<proteinExistence type="predicted"/>
<dbReference type="EMBL" id="VSSQ01051971">
    <property type="protein sequence ID" value="MPN06079.1"/>
    <property type="molecule type" value="Genomic_DNA"/>
</dbReference>
<name>A0A645EY32_9ZZZZ</name>
<feature type="transmembrane region" description="Helical" evidence="5">
    <location>
        <begin position="91"/>
        <end position="110"/>
    </location>
</feature>
<organism evidence="6">
    <name type="scientific">bioreactor metagenome</name>
    <dbReference type="NCBI Taxonomy" id="1076179"/>
    <lineage>
        <taxon>unclassified sequences</taxon>
        <taxon>metagenomes</taxon>
        <taxon>ecological metagenomes</taxon>
    </lineage>
</organism>
<keyword evidence="4 5" id="KW-0472">Membrane</keyword>
<evidence type="ECO:0000256" key="4">
    <source>
        <dbReference type="ARBA" id="ARBA00023136"/>
    </source>
</evidence>